<dbReference type="Pfam" id="PF23571">
    <property type="entry name" value="GH3_M"/>
    <property type="match status" value="1"/>
</dbReference>
<dbReference type="InterPro" id="IPR055377">
    <property type="entry name" value="GH3_M"/>
</dbReference>
<accession>A0A9D1IK05</accession>
<name>A0A9D1IK05_9BACT</name>
<evidence type="ECO:0000259" key="1">
    <source>
        <dbReference type="Pfam" id="PF23571"/>
    </source>
</evidence>
<evidence type="ECO:0000313" key="4">
    <source>
        <dbReference type="Proteomes" id="UP000824076"/>
    </source>
</evidence>
<dbReference type="EMBL" id="DVMS01000044">
    <property type="protein sequence ID" value="HIU38370.1"/>
    <property type="molecule type" value="Genomic_DNA"/>
</dbReference>
<comment type="caution">
    <text evidence="3">The sequence shown here is derived from an EMBL/GenBank/DDBJ whole genome shotgun (WGS) entry which is preliminary data.</text>
</comment>
<evidence type="ECO:0000313" key="3">
    <source>
        <dbReference type="EMBL" id="HIU38370.1"/>
    </source>
</evidence>
<reference evidence="3" key="2">
    <citation type="journal article" date="2021" name="PeerJ">
        <title>Extensive microbial diversity within the chicken gut microbiome revealed by metagenomics and culture.</title>
        <authorList>
            <person name="Gilroy R."/>
            <person name="Ravi A."/>
            <person name="Getino M."/>
            <person name="Pursley I."/>
            <person name="Horton D.L."/>
            <person name="Alikhan N.F."/>
            <person name="Baker D."/>
            <person name="Gharbi K."/>
            <person name="Hall N."/>
            <person name="Watson M."/>
            <person name="Adriaenssens E.M."/>
            <person name="Foster-Nyarko E."/>
            <person name="Jarju S."/>
            <person name="Secka A."/>
            <person name="Antonio M."/>
            <person name="Oren A."/>
            <person name="Chaudhuri R.R."/>
            <person name="La Ragione R."/>
            <person name="Hildebrand F."/>
            <person name="Pallen M.J."/>
        </authorList>
    </citation>
    <scope>NUCLEOTIDE SEQUENCE</scope>
    <source>
        <strain evidence="3">17073</strain>
    </source>
</reference>
<dbReference type="PANTHER" id="PTHR31901">
    <property type="entry name" value="GH3 DOMAIN-CONTAINING PROTEIN"/>
    <property type="match status" value="1"/>
</dbReference>
<dbReference type="InterPro" id="IPR004993">
    <property type="entry name" value="GH3"/>
</dbReference>
<dbReference type="InterPro" id="IPR042099">
    <property type="entry name" value="ANL_N_sf"/>
</dbReference>
<dbReference type="InterPro" id="IPR055378">
    <property type="entry name" value="GH3_C"/>
</dbReference>
<dbReference type="GO" id="GO:0016881">
    <property type="term" value="F:acid-amino acid ligase activity"/>
    <property type="evidence" value="ECO:0007669"/>
    <property type="project" value="TreeGrafter"/>
</dbReference>
<dbReference type="Gene3D" id="3.40.50.12780">
    <property type="entry name" value="N-terminal domain of ligase-like"/>
    <property type="match status" value="1"/>
</dbReference>
<feature type="domain" description="GH3 middle" evidence="1">
    <location>
        <begin position="297"/>
        <end position="366"/>
    </location>
</feature>
<feature type="domain" description="GH3 C-terminal" evidence="2">
    <location>
        <begin position="382"/>
        <end position="494"/>
    </location>
</feature>
<proteinExistence type="predicted"/>
<gene>
    <name evidence="3" type="ORF">IAD18_01740</name>
</gene>
<sequence length="505" mass="56774">MASLTSVLRPFFLRRAKASARFASSGDEIQRSQLRKLLKAACETEYGRKHHFKSIAGYDDFRQAVPLVRYEDIRADVMRMVAGEKNVLWRGVVRHFAQSSGTSDGKSKYIPISNESFSQCHYRGGFDCVAHYLALNPDSRIFDGKAFILGGSYANALSLPRGVVVGDLSANLISRINPAVNLLRVPDKRTALMEDWSLKLPALVEASRRENVTNISGVPSWFLSVLKEVMKAEGVGSIHEVWPNLEVFFHGGISFRPYRQQYEAITDSKKMHFLETYNASEGFFAVQSSWDTAAMLLLLDLGVFYEFIPLSETGKDNPQAISIRDVEAGHTYELVVTACNGLWRYRIGDTVKVEQTSPVKITIAGRTKHFINAFGEELMVYNADAAIEKACARCGAEVANYTAAPVYATATTKGRHEWLIEFAKRPADMDLFAETLDKCLRDENSDYDAKRFQGIFIDRLSIVEARHGLFDDWLSRDGGKLGGQRKIPRLYNSRDIMESMLKMNH</sequence>
<reference evidence="3" key="1">
    <citation type="submission" date="2020-10" db="EMBL/GenBank/DDBJ databases">
        <authorList>
            <person name="Gilroy R."/>
        </authorList>
    </citation>
    <scope>NUCLEOTIDE SEQUENCE</scope>
    <source>
        <strain evidence="3">17073</strain>
    </source>
</reference>
<dbReference type="Proteomes" id="UP000824076">
    <property type="component" value="Unassembled WGS sequence"/>
</dbReference>
<dbReference type="Pfam" id="PF23572">
    <property type="entry name" value="GH3_C"/>
    <property type="match status" value="1"/>
</dbReference>
<dbReference type="PANTHER" id="PTHR31901:SF9">
    <property type="entry name" value="GH3 DOMAIN-CONTAINING PROTEIN"/>
    <property type="match status" value="1"/>
</dbReference>
<dbReference type="GO" id="GO:0005737">
    <property type="term" value="C:cytoplasm"/>
    <property type="evidence" value="ECO:0007669"/>
    <property type="project" value="TreeGrafter"/>
</dbReference>
<evidence type="ECO:0000259" key="2">
    <source>
        <dbReference type="Pfam" id="PF23572"/>
    </source>
</evidence>
<dbReference type="AlphaFoldDB" id="A0A9D1IK05"/>
<organism evidence="3 4">
    <name type="scientific">Candidatus Limisoma intestinavium</name>
    <dbReference type="NCBI Taxonomy" id="2840856"/>
    <lineage>
        <taxon>Bacteria</taxon>
        <taxon>Pseudomonadati</taxon>
        <taxon>Bacteroidota</taxon>
        <taxon>Bacteroidia</taxon>
        <taxon>Bacteroidales</taxon>
        <taxon>Candidatus Limisoma</taxon>
    </lineage>
</organism>
<protein>
    <submittedName>
        <fullName evidence="3">GH3 auxin-responsive promoter family protein</fullName>
    </submittedName>
</protein>
<dbReference type="Pfam" id="PF03321">
    <property type="entry name" value="GH3"/>
    <property type="match status" value="2"/>
</dbReference>